<comment type="caution">
    <text evidence="5">The sequence shown here is derived from an EMBL/GenBank/DDBJ whole genome shotgun (WGS) entry which is preliminary data.</text>
</comment>
<dbReference type="Pfam" id="PF15811">
    <property type="entry name" value="SVIP"/>
    <property type="match status" value="1"/>
</dbReference>
<reference evidence="5 6" key="1">
    <citation type="submission" date="2024-08" db="EMBL/GenBank/DDBJ databases">
        <authorList>
            <person name="Cucini C."/>
            <person name="Frati F."/>
        </authorList>
    </citation>
    <scope>NUCLEOTIDE SEQUENCE [LARGE SCALE GENOMIC DNA]</scope>
</reference>
<evidence type="ECO:0000313" key="6">
    <source>
        <dbReference type="Proteomes" id="UP001642540"/>
    </source>
</evidence>
<gene>
    <name evidence="5" type="ORF">ODALV1_LOCUS21109</name>
</gene>
<dbReference type="EMBL" id="CAXLJM020000069">
    <property type="protein sequence ID" value="CAL8125751.1"/>
    <property type="molecule type" value="Genomic_DNA"/>
</dbReference>
<keyword evidence="3" id="KW-0449">Lipoprotein</keyword>
<evidence type="ECO:0000313" key="5">
    <source>
        <dbReference type="EMBL" id="CAL8125751.1"/>
    </source>
</evidence>
<dbReference type="PANTHER" id="PTHR35269">
    <property type="entry name" value="SMALL VCP/P97-INTERACTING PROTEIN"/>
    <property type="match status" value="1"/>
</dbReference>
<keyword evidence="1" id="KW-0519">Myristate</keyword>
<sequence length="101" mass="11319">MGAIISSCKNCFGGEETRESYNTIPGGGGGTSAPGHTPDPEERRRQLAEAAEKRLKNQEHRGIQNPESVRRQQQRKEEMEKREEELARLGNTGEGLRWQVS</sequence>
<dbReference type="PANTHER" id="PTHR35269:SF1">
    <property type="entry name" value="SMALL VCP_P97-INTERACTING PROTEIN"/>
    <property type="match status" value="1"/>
</dbReference>
<organism evidence="5 6">
    <name type="scientific">Orchesella dallaii</name>
    <dbReference type="NCBI Taxonomy" id="48710"/>
    <lineage>
        <taxon>Eukaryota</taxon>
        <taxon>Metazoa</taxon>
        <taxon>Ecdysozoa</taxon>
        <taxon>Arthropoda</taxon>
        <taxon>Hexapoda</taxon>
        <taxon>Collembola</taxon>
        <taxon>Entomobryomorpha</taxon>
        <taxon>Entomobryoidea</taxon>
        <taxon>Orchesellidae</taxon>
        <taxon>Orchesellinae</taxon>
        <taxon>Orchesella</taxon>
    </lineage>
</organism>
<evidence type="ECO:0000256" key="1">
    <source>
        <dbReference type="ARBA" id="ARBA00022707"/>
    </source>
</evidence>
<evidence type="ECO:0000256" key="3">
    <source>
        <dbReference type="ARBA" id="ARBA00023288"/>
    </source>
</evidence>
<evidence type="ECO:0008006" key="7">
    <source>
        <dbReference type="Google" id="ProtNLM"/>
    </source>
</evidence>
<proteinExistence type="predicted"/>
<name>A0ABP1RCU8_9HEXA</name>
<dbReference type="InterPro" id="IPR055366">
    <property type="entry name" value="SVIP_metazoa"/>
</dbReference>
<dbReference type="Proteomes" id="UP001642540">
    <property type="component" value="Unassembled WGS sequence"/>
</dbReference>
<feature type="region of interest" description="Disordered" evidence="4">
    <location>
        <begin position="1"/>
        <end position="101"/>
    </location>
</feature>
<evidence type="ECO:0000256" key="4">
    <source>
        <dbReference type="SAM" id="MobiDB-lite"/>
    </source>
</evidence>
<protein>
    <recommendedName>
        <fullName evidence="7">Small VCP/p97-interacting protein</fullName>
    </recommendedName>
</protein>
<keyword evidence="2" id="KW-0564">Palmitate</keyword>
<keyword evidence="6" id="KW-1185">Reference proteome</keyword>
<feature type="compositionally biased region" description="Basic and acidic residues" evidence="4">
    <location>
        <begin position="38"/>
        <end position="87"/>
    </location>
</feature>
<dbReference type="InterPro" id="IPR031632">
    <property type="entry name" value="SVIP"/>
</dbReference>
<accession>A0ABP1RCU8</accession>
<evidence type="ECO:0000256" key="2">
    <source>
        <dbReference type="ARBA" id="ARBA00023139"/>
    </source>
</evidence>